<feature type="compositionally biased region" description="Low complexity" evidence="1">
    <location>
        <begin position="83"/>
        <end position="96"/>
    </location>
</feature>
<feature type="transmembrane region" description="Helical" evidence="2">
    <location>
        <begin position="97"/>
        <end position="120"/>
    </location>
</feature>
<evidence type="ECO:0000313" key="3">
    <source>
        <dbReference type="EMBL" id="EFY86755.1"/>
    </source>
</evidence>
<dbReference type="HOGENOM" id="CLU_1949316_0_0_1"/>
<dbReference type="eggNOG" id="ENOG502SY1T">
    <property type="taxonomic scope" value="Eukaryota"/>
</dbReference>
<keyword evidence="2" id="KW-1133">Transmembrane helix</keyword>
<keyword evidence="4" id="KW-1185">Reference proteome</keyword>
<protein>
    <submittedName>
        <fullName evidence="3">Uncharacterized protein</fullName>
    </submittedName>
</protein>
<accession>E9EBB1</accession>
<dbReference type="OrthoDB" id="4158815at2759"/>
<gene>
    <name evidence="3" type="ORF">MAC_07159</name>
</gene>
<sequence>MWPGSNSTYRLQNVRNGTSFNMDVHIGNPPFMSSDTRHEELPEAAALADDERVRHQRRRVLDHLHRHSRINRHEDPPLDSPTAAPSISSSSGLSSSAAAGIGVGVALGVIILAAAGFLGWRLADEALPE</sequence>
<evidence type="ECO:0000256" key="2">
    <source>
        <dbReference type="SAM" id="Phobius"/>
    </source>
</evidence>
<dbReference type="GeneID" id="19251470"/>
<proteinExistence type="predicted"/>
<dbReference type="Proteomes" id="UP000002499">
    <property type="component" value="Unassembled WGS sequence"/>
</dbReference>
<keyword evidence="2" id="KW-0812">Transmembrane</keyword>
<evidence type="ECO:0000256" key="1">
    <source>
        <dbReference type="SAM" id="MobiDB-lite"/>
    </source>
</evidence>
<dbReference type="AlphaFoldDB" id="E9EBB1"/>
<dbReference type="KEGG" id="maw:19251470"/>
<keyword evidence="2" id="KW-0472">Membrane</keyword>
<dbReference type="STRING" id="655827.E9EBB1"/>
<feature type="compositionally biased region" description="Basic and acidic residues" evidence="1">
    <location>
        <begin position="49"/>
        <end position="63"/>
    </location>
</feature>
<name>E9EBB1_METAQ</name>
<feature type="region of interest" description="Disordered" evidence="1">
    <location>
        <begin position="27"/>
        <end position="96"/>
    </location>
</feature>
<dbReference type="InParanoid" id="E9EBB1"/>
<reference evidence="3 4" key="1">
    <citation type="journal article" date="2011" name="PLoS Genet.">
        <title>Genome sequencing and comparative transcriptomics of the model entomopathogenic fungi Metarhizium anisopliae and M. acridum.</title>
        <authorList>
            <person name="Gao Q."/>
            <person name="Jin K."/>
            <person name="Ying S.H."/>
            <person name="Zhang Y."/>
            <person name="Xiao G."/>
            <person name="Shang Y."/>
            <person name="Duan Z."/>
            <person name="Hu X."/>
            <person name="Xie X.Q."/>
            <person name="Zhou G."/>
            <person name="Peng G."/>
            <person name="Luo Z."/>
            <person name="Huang W."/>
            <person name="Wang B."/>
            <person name="Fang W."/>
            <person name="Wang S."/>
            <person name="Zhong Y."/>
            <person name="Ma L.J."/>
            <person name="St Leger R.J."/>
            <person name="Zhao G.P."/>
            <person name="Pei Y."/>
            <person name="Feng M.G."/>
            <person name="Xia Y."/>
            <person name="Wang C."/>
        </authorList>
    </citation>
    <scope>NUCLEOTIDE SEQUENCE [LARGE SCALE GENOMIC DNA]</scope>
    <source>
        <strain evidence="3 4">CQMa 102</strain>
    </source>
</reference>
<evidence type="ECO:0000313" key="4">
    <source>
        <dbReference type="Proteomes" id="UP000002499"/>
    </source>
</evidence>
<dbReference type="EMBL" id="GL698539">
    <property type="protein sequence ID" value="EFY86755.1"/>
    <property type="molecule type" value="Genomic_DNA"/>
</dbReference>
<organism evidence="4">
    <name type="scientific">Metarhizium acridum (strain CQMa 102)</name>
    <dbReference type="NCBI Taxonomy" id="655827"/>
    <lineage>
        <taxon>Eukaryota</taxon>
        <taxon>Fungi</taxon>
        <taxon>Dikarya</taxon>
        <taxon>Ascomycota</taxon>
        <taxon>Pezizomycotina</taxon>
        <taxon>Sordariomycetes</taxon>
        <taxon>Hypocreomycetidae</taxon>
        <taxon>Hypocreales</taxon>
        <taxon>Clavicipitaceae</taxon>
        <taxon>Metarhizium</taxon>
    </lineage>
</organism>